<reference evidence="2 4" key="1">
    <citation type="submission" date="2020-01" db="EMBL/GenBank/DDBJ databases">
        <authorList>
            <person name="Mishra B."/>
        </authorList>
    </citation>
    <scope>NUCLEOTIDE SEQUENCE [LARGE SCALE GENOMIC DNA]</scope>
</reference>
<gene>
    <name evidence="1" type="ORF">MERR_LOCUS12046</name>
    <name evidence="2" type="ORF">MERR_LOCUS34052</name>
    <name evidence="3" type="ORF">MERR_LOCUS44471</name>
</gene>
<sequence length="105" mass="11841">MNQAVLKETRKCSENMILKPGPECPLPPRNDAMRKEDAECGSLMSDKSRTYHFSGQRRVGERDISVRMCSRLLSSAALSPPPAHVNIYFFLLYCDSAFVVCILLM</sequence>
<accession>A0A6D2K3J0</accession>
<protein>
    <submittedName>
        <fullName evidence="2">Uncharacterized protein</fullName>
    </submittedName>
</protein>
<dbReference type="AlphaFoldDB" id="A0A6D2K3J0"/>
<proteinExistence type="predicted"/>
<dbReference type="EMBL" id="CACVBM020001356">
    <property type="protein sequence ID" value="CAA7046817.1"/>
    <property type="molecule type" value="Genomic_DNA"/>
</dbReference>
<organism evidence="2 4">
    <name type="scientific">Microthlaspi erraticum</name>
    <dbReference type="NCBI Taxonomy" id="1685480"/>
    <lineage>
        <taxon>Eukaryota</taxon>
        <taxon>Viridiplantae</taxon>
        <taxon>Streptophyta</taxon>
        <taxon>Embryophyta</taxon>
        <taxon>Tracheophyta</taxon>
        <taxon>Spermatophyta</taxon>
        <taxon>Magnoliopsida</taxon>
        <taxon>eudicotyledons</taxon>
        <taxon>Gunneridae</taxon>
        <taxon>Pentapetalae</taxon>
        <taxon>rosids</taxon>
        <taxon>malvids</taxon>
        <taxon>Brassicales</taxon>
        <taxon>Brassicaceae</taxon>
        <taxon>Coluteocarpeae</taxon>
        <taxon>Microthlaspi</taxon>
    </lineage>
</organism>
<dbReference type="Proteomes" id="UP000467841">
    <property type="component" value="Unassembled WGS sequence"/>
</dbReference>
<dbReference type="EMBL" id="CACVBM020001681">
    <property type="protein sequence ID" value="CAA7057235.1"/>
    <property type="molecule type" value="Genomic_DNA"/>
</dbReference>
<keyword evidence="4" id="KW-1185">Reference proteome</keyword>
<evidence type="ECO:0000313" key="1">
    <source>
        <dbReference type="EMBL" id="CAA7024811.1"/>
    </source>
</evidence>
<name>A0A6D2K3J0_9BRAS</name>
<evidence type="ECO:0000313" key="2">
    <source>
        <dbReference type="EMBL" id="CAA7046817.1"/>
    </source>
</evidence>
<dbReference type="EMBL" id="CACVBM020000932">
    <property type="protein sequence ID" value="CAA7024811.1"/>
    <property type="molecule type" value="Genomic_DNA"/>
</dbReference>
<evidence type="ECO:0000313" key="3">
    <source>
        <dbReference type="EMBL" id="CAA7057235.1"/>
    </source>
</evidence>
<evidence type="ECO:0000313" key="4">
    <source>
        <dbReference type="Proteomes" id="UP000467841"/>
    </source>
</evidence>